<evidence type="ECO:0000313" key="9">
    <source>
        <dbReference type="EMBL" id="KAG0140190.1"/>
    </source>
</evidence>
<dbReference type="GO" id="GO:0034982">
    <property type="term" value="P:mitochondrial protein processing"/>
    <property type="evidence" value="ECO:0007669"/>
    <property type="project" value="TreeGrafter"/>
</dbReference>
<dbReference type="GO" id="GO:0046872">
    <property type="term" value="F:metal ion binding"/>
    <property type="evidence" value="ECO:0007669"/>
    <property type="project" value="UniProtKB-KW"/>
</dbReference>
<dbReference type="AlphaFoldDB" id="A0A9P6N644"/>
<keyword evidence="7" id="KW-1133">Transmembrane helix</keyword>
<dbReference type="OrthoDB" id="7464992at2759"/>
<feature type="domain" description="Peptidase M48" evidence="8">
    <location>
        <begin position="210"/>
        <end position="369"/>
    </location>
</feature>
<evidence type="ECO:0000256" key="5">
    <source>
        <dbReference type="ARBA" id="ARBA00023049"/>
    </source>
</evidence>
<dbReference type="PANTHER" id="PTHR22726:SF1">
    <property type="entry name" value="METALLOENDOPEPTIDASE OMA1, MITOCHONDRIAL"/>
    <property type="match status" value="1"/>
</dbReference>
<sequence>MTKMVLRLLTQLGLKGLPRSQPTRLNRQGSTGSISNLGFHQKLAHIRTFATFPSKQTSYRRFGEPRRTSSPQPQIVWGFQLPLGNHGYSFKRRFQGMPTWVWWLVGGSGVYYVGHLEKVEQTGRWRFMDTSVDSELATGRQAYAQTLAQYRHKILPAHHPTSVYVTKVAHRIIKASELASESELSDDPFLKQQSWSDTGVVNLERGKILDWKIHVIDEPRIQNAFVIPGGKIFVFTGILPICQTDSGLATVLGHEVAHQVLRHTAERMSSMKVIFALTTVLSMMGLDFGFSRALVTLLMTLPNSRKSETEADQIGLNIMAKACYDPTESIRMWKRMEKHEHQLKNSAQVTEFLQTHPAHQRRIQNISGWLADAERYREAHCGFTTQAAMRFDRWQPS</sequence>
<dbReference type="PANTHER" id="PTHR22726">
    <property type="entry name" value="METALLOENDOPEPTIDASE OMA1"/>
    <property type="match status" value="1"/>
</dbReference>
<evidence type="ECO:0000259" key="8">
    <source>
        <dbReference type="Pfam" id="PF01435"/>
    </source>
</evidence>
<dbReference type="Proteomes" id="UP000886653">
    <property type="component" value="Unassembled WGS sequence"/>
</dbReference>
<dbReference type="Gene3D" id="3.30.2010.10">
    <property type="entry name" value="Metalloproteases ('zincins'), catalytic domain"/>
    <property type="match status" value="1"/>
</dbReference>
<protein>
    <recommendedName>
        <fullName evidence="8">Peptidase M48 domain-containing protein</fullName>
    </recommendedName>
</protein>
<evidence type="ECO:0000313" key="10">
    <source>
        <dbReference type="Proteomes" id="UP000886653"/>
    </source>
</evidence>
<evidence type="ECO:0000256" key="7">
    <source>
        <dbReference type="SAM" id="Phobius"/>
    </source>
</evidence>
<comment type="caution">
    <text evidence="9">The sequence shown here is derived from an EMBL/GenBank/DDBJ whole genome shotgun (WGS) entry which is preliminary data.</text>
</comment>
<keyword evidence="7" id="KW-0812">Transmembrane</keyword>
<dbReference type="CDD" id="cd07331">
    <property type="entry name" value="M48C_Oma1_like"/>
    <property type="match status" value="1"/>
</dbReference>
<dbReference type="GO" id="GO:0004222">
    <property type="term" value="F:metalloendopeptidase activity"/>
    <property type="evidence" value="ECO:0007669"/>
    <property type="project" value="InterPro"/>
</dbReference>
<evidence type="ECO:0000256" key="4">
    <source>
        <dbReference type="ARBA" id="ARBA00022833"/>
    </source>
</evidence>
<keyword evidence="10" id="KW-1185">Reference proteome</keyword>
<keyword evidence="3 6" id="KW-0378">Hydrolase</keyword>
<keyword evidence="7" id="KW-0472">Membrane</keyword>
<evidence type="ECO:0000256" key="2">
    <source>
        <dbReference type="ARBA" id="ARBA00022723"/>
    </source>
</evidence>
<dbReference type="GO" id="GO:0006515">
    <property type="term" value="P:protein quality control for misfolded or incompletely synthesized proteins"/>
    <property type="evidence" value="ECO:0007669"/>
    <property type="project" value="TreeGrafter"/>
</dbReference>
<keyword evidence="1 6" id="KW-0645">Protease</keyword>
<reference evidence="9" key="1">
    <citation type="submission" date="2013-11" db="EMBL/GenBank/DDBJ databases">
        <title>Genome sequence of the fusiform rust pathogen reveals effectors for host alternation and coevolution with pine.</title>
        <authorList>
            <consortium name="DOE Joint Genome Institute"/>
            <person name="Smith K."/>
            <person name="Pendleton A."/>
            <person name="Kubisiak T."/>
            <person name="Anderson C."/>
            <person name="Salamov A."/>
            <person name="Aerts A."/>
            <person name="Riley R."/>
            <person name="Clum A."/>
            <person name="Lindquist E."/>
            <person name="Ence D."/>
            <person name="Campbell M."/>
            <person name="Kronenberg Z."/>
            <person name="Feau N."/>
            <person name="Dhillon B."/>
            <person name="Hamelin R."/>
            <person name="Burleigh J."/>
            <person name="Smith J."/>
            <person name="Yandell M."/>
            <person name="Nelson C."/>
            <person name="Grigoriev I."/>
            <person name="Davis J."/>
        </authorList>
    </citation>
    <scope>NUCLEOTIDE SEQUENCE</scope>
    <source>
        <strain evidence="9">G11</strain>
    </source>
</reference>
<comment type="cofactor">
    <cofactor evidence="6">
        <name>Zn(2+)</name>
        <dbReference type="ChEBI" id="CHEBI:29105"/>
    </cofactor>
    <text evidence="6">Binds 1 zinc ion per subunit.</text>
</comment>
<comment type="similarity">
    <text evidence="6">Belongs to the peptidase M48 family.</text>
</comment>
<evidence type="ECO:0000256" key="6">
    <source>
        <dbReference type="RuleBase" id="RU003983"/>
    </source>
</evidence>
<keyword evidence="4 6" id="KW-0862">Zinc</keyword>
<evidence type="ECO:0000256" key="3">
    <source>
        <dbReference type="ARBA" id="ARBA00022801"/>
    </source>
</evidence>
<keyword evidence="2" id="KW-0479">Metal-binding</keyword>
<name>A0A9P6N644_9BASI</name>
<keyword evidence="5 6" id="KW-0482">Metalloprotease</keyword>
<dbReference type="Pfam" id="PF01435">
    <property type="entry name" value="Peptidase_M48"/>
    <property type="match status" value="1"/>
</dbReference>
<gene>
    <name evidence="9" type="ORF">CROQUDRAFT_84518</name>
</gene>
<feature type="transmembrane region" description="Helical" evidence="7">
    <location>
        <begin position="273"/>
        <end position="299"/>
    </location>
</feature>
<evidence type="ECO:0000256" key="1">
    <source>
        <dbReference type="ARBA" id="ARBA00022670"/>
    </source>
</evidence>
<organism evidence="9 10">
    <name type="scientific">Cronartium quercuum f. sp. fusiforme G11</name>
    <dbReference type="NCBI Taxonomy" id="708437"/>
    <lineage>
        <taxon>Eukaryota</taxon>
        <taxon>Fungi</taxon>
        <taxon>Dikarya</taxon>
        <taxon>Basidiomycota</taxon>
        <taxon>Pucciniomycotina</taxon>
        <taxon>Pucciniomycetes</taxon>
        <taxon>Pucciniales</taxon>
        <taxon>Coleosporiaceae</taxon>
        <taxon>Cronartium</taxon>
    </lineage>
</organism>
<dbReference type="InterPro" id="IPR051156">
    <property type="entry name" value="Mito/Outer_Membr_Metalloprot"/>
</dbReference>
<dbReference type="InterPro" id="IPR001915">
    <property type="entry name" value="Peptidase_M48"/>
</dbReference>
<accession>A0A9P6N644</accession>
<proteinExistence type="inferred from homology"/>
<dbReference type="EMBL" id="MU167467">
    <property type="protein sequence ID" value="KAG0140190.1"/>
    <property type="molecule type" value="Genomic_DNA"/>
</dbReference>
<dbReference type="GO" id="GO:0005743">
    <property type="term" value="C:mitochondrial inner membrane"/>
    <property type="evidence" value="ECO:0007669"/>
    <property type="project" value="TreeGrafter"/>
</dbReference>